<evidence type="ECO:0000313" key="1">
    <source>
        <dbReference type="EMBL" id="MCX2975358.1"/>
    </source>
</evidence>
<proteinExistence type="predicted"/>
<dbReference type="Pfam" id="PF14907">
    <property type="entry name" value="NTP_transf_5"/>
    <property type="match status" value="1"/>
</dbReference>
<name>A0ABT3SZC6_9GAMM</name>
<keyword evidence="2" id="KW-1185">Reference proteome</keyword>
<reference evidence="1" key="1">
    <citation type="submission" date="2019-02" db="EMBL/GenBank/DDBJ databases">
        <authorList>
            <person name="Li S.-H."/>
        </authorList>
    </citation>
    <scope>NUCLEOTIDE SEQUENCE</scope>
    <source>
        <strain evidence="1">IMCC8485</strain>
    </source>
</reference>
<evidence type="ECO:0000313" key="2">
    <source>
        <dbReference type="Proteomes" id="UP001143307"/>
    </source>
</evidence>
<evidence type="ECO:0008006" key="3">
    <source>
        <dbReference type="Google" id="ProtNLM"/>
    </source>
</evidence>
<accession>A0ABT3SZC6</accession>
<organism evidence="1 2">
    <name type="scientific">Candidatus Seongchinamella marina</name>
    <dbReference type="NCBI Taxonomy" id="2518990"/>
    <lineage>
        <taxon>Bacteria</taxon>
        <taxon>Pseudomonadati</taxon>
        <taxon>Pseudomonadota</taxon>
        <taxon>Gammaproteobacteria</taxon>
        <taxon>Cellvibrionales</taxon>
        <taxon>Halieaceae</taxon>
        <taxon>Seongchinamella</taxon>
    </lineage>
</organism>
<comment type="caution">
    <text evidence="1">The sequence shown here is derived from an EMBL/GenBank/DDBJ whole genome shotgun (WGS) entry which is preliminary data.</text>
</comment>
<protein>
    <recommendedName>
        <fullName evidence="3">Nucleotidyltransferase family protein</fullName>
    </recommendedName>
</protein>
<dbReference type="RefSeq" id="WP_279253997.1">
    <property type="nucleotide sequence ID" value="NZ_SHNP01000007.1"/>
</dbReference>
<dbReference type="InterPro" id="IPR039498">
    <property type="entry name" value="NTP_transf_5"/>
</dbReference>
<dbReference type="Proteomes" id="UP001143307">
    <property type="component" value="Unassembled WGS sequence"/>
</dbReference>
<gene>
    <name evidence="1" type="ORF">EYC87_17395</name>
</gene>
<sequence length="361" mass="40585">MSNNSNWSIFRILCEVLGGQNDQRLIQAEMNRQLPALFDIAAVNDVLPALAVRCNDQQVSTDTLSEHQRSKLKQALIDNTVRNMQIKAQSLKITTQLNRAGITPLFLKGTLQLLDPSTKDLGFRKQLDIDLLVEPEQLAIAADIFLAEGYNFCNTTAESYSKSTSLLNTSTAIKSSAAHHHLPPLIKEGYETSVELHRHFLPKRFQQKNPLGPLFKRAQVQQSHGARFLTPSFDHQITHLILGKVVHDGHLVRRTIPIREACDYIRLSETGKEFIDWNSLPRQCSDAHAVFSNIIEALMLYPANGASINPRKTAVQLQILQKRYNSPAVANLLDAHARVLHLMSSFLHSPAKLPAYLRRLQ</sequence>
<dbReference type="EMBL" id="SHNP01000007">
    <property type="protein sequence ID" value="MCX2975358.1"/>
    <property type="molecule type" value="Genomic_DNA"/>
</dbReference>